<evidence type="ECO:0000313" key="13">
    <source>
        <dbReference type="Proteomes" id="UP000011083"/>
    </source>
</evidence>
<dbReference type="VEuPathDB" id="AmoebaDB:ACA1_248870"/>
<evidence type="ECO:0000313" key="12">
    <source>
        <dbReference type="EMBL" id="ELR17862.1"/>
    </source>
</evidence>
<dbReference type="InterPro" id="IPR009038">
    <property type="entry name" value="GOLD_dom"/>
</dbReference>
<evidence type="ECO:0000256" key="1">
    <source>
        <dbReference type="ARBA" id="ARBA00004479"/>
    </source>
</evidence>
<organism evidence="12 13">
    <name type="scientific">Acanthamoeba castellanii (strain ATCC 30010 / Neff)</name>
    <dbReference type="NCBI Taxonomy" id="1257118"/>
    <lineage>
        <taxon>Eukaryota</taxon>
        <taxon>Amoebozoa</taxon>
        <taxon>Discosea</taxon>
        <taxon>Longamoebia</taxon>
        <taxon>Centramoebida</taxon>
        <taxon>Acanthamoebidae</taxon>
        <taxon>Acanthamoeba</taxon>
    </lineage>
</organism>
<keyword evidence="13" id="KW-1185">Reference proteome</keyword>
<dbReference type="OMA" id="AESQTWY"/>
<dbReference type="OrthoDB" id="1929172at2759"/>
<dbReference type="RefSeq" id="XP_004339875.1">
    <property type="nucleotide sequence ID" value="XM_004339827.1"/>
</dbReference>
<feature type="signal peptide" evidence="10">
    <location>
        <begin position="1"/>
        <end position="24"/>
    </location>
</feature>
<dbReference type="KEGG" id="acan:ACA1_248870"/>
<keyword evidence="4 10" id="KW-0732">Signal</keyword>
<evidence type="ECO:0000256" key="7">
    <source>
        <dbReference type="ARBA" id="ARBA00037847"/>
    </source>
</evidence>
<proteinExistence type="inferred from homology"/>
<dbReference type="Gene3D" id="2.60.120.680">
    <property type="entry name" value="GOLD domain"/>
    <property type="match status" value="1"/>
</dbReference>
<evidence type="ECO:0000256" key="6">
    <source>
        <dbReference type="ARBA" id="ARBA00023136"/>
    </source>
</evidence>
<feature type="chain" id="PRO_5003990199" evidence="10">
    <location>
        <begin position="25"/>
        <end position="211"/>
    </location>
</feature>
<evidence type="ECO:0000256" key="9">
    <source>
        <dbReference type="SAM" id="Phobius"/>
    </source>
</evidence>
<dbReference type="PROSITE" id="PS50866">
    <property type="entry name" value="GOLD"/>
    <property type="match status" value="1"/>
</dbReference>
<feature type="domain" description="GOLD" evidence="11">
    <location>
        <begin position="34"/>
        <end position="121"/>
    </location>
</feature>
<keyword evidence="5 9" id="KW-1133">Transmembrane helix</keyword>
<feature type="transmembrane region" description="Helical" evidence="9">
    <location>
        <begin position="177"/>
        <end position="198"/>
    </location>
</feature>
<sequence length="211" mass="24380">MKASTSSLLLILAVALLAIQVAHGMTMQIEPRTTECFKYKSQRPGEDFTFEFVVTRGGLLDIQFRIVNPFGAVLHSELHFFPEGEEFVKTIRSEAGGEYSFCFDNEMSRWTAKVVKFEITTESSPSQQASSSETLKPLERSARNIKRELERVLKEQKYLRVREQTHRDTQENTYTRVYLFSTLESCVLIGMTVFQIFYMKKWFNTRKTGGV</sequence>
<protein>
    <submittedName>
        <fullName evidence="12">Coated vesicle membrane protein</fullName>
    </submittedName>
</protein>
<dbReference type="AlphaFoldDB" id="L8GY33"/>
<dbReference type="PANTHER" id="PTHR22811">
    <property type="entry name" value="TRANSMEMBRANE EMP24 DOMAIN-CONTAINING PROTEIN"/>
    <property type="match status" value="1"/>
</dbReference>
<evidence type="ECO:0000256" key="3">
    <source>
        <dbReference type="ARBA" id="ARBA00022692"/>
    </source>
</evidence>
<keyword evidence="6 9" id="KW-0472">Membrane</keyword>
<dbReference type="GO" id="GO:0016020">
    <property type="term" value="C:membrane"/>
    <property type="evidence" value="ECO:0007669"/>
    <property type="project" value="UniProtKB-SubCell"/>
</dbReference>
<dbReference type="EMBL" id="KB007971">
    <property type="protein sequence ID" value="ELR17862.1"/>
    <property type="molecule type" value="Genomic_DNA"/>
</dbReference>
<evidence type="ECO:0000256" key="10">
    <source>
        <dbReference type="SAM" id="SignalP"/>
    </source>
</evidence>
<keyword evidence="3 8" id="KW-0812">Transmembrane</keyword>
<gene>
    <name evidence="12" type="ORF">ACA1_248870</name>
</gene>
<dbReference type="Pfam" id="PF01105">
    <property type="entry name" value="EMP24_GP25L"/>
    <property type="match status" value="1"/>
</dbReference>
<dbReference type="SUPFAM" id="SSF101576">
    <property type="entry name" value="Supernatant protein factor (SPF), C-terminal domain"/>
    <property type="match status" value="1"/>
</dbReference>
<reference evidence="12 13" key="1">
    <citation type="journal article" date="2013" name="Genome Biol.">
        <title>Genome of Acanthamoeba castellanii highlights extensive lateral gene transfer and early evolution of tyrosine kinase signaling.</title>
        <authorList>
            <person name="Clarke M."/>
            <person name="Lohan A.J."/>
            <person name="Liu B."/>
            <person name="Lagkouvardos I."/>
            <person name="Roy S."/>
            <person name="Zafar N."/>
            <person name="Bertelli C."/>
            <person name="Schilde C."/>
            <person name="Kianianmomeni A."/>
            <person name="Burglin T.R."/>
            <person name="Frech C."/>
            <person name="Turcotte B."/>
            <person name="Kopec K.O."/>
            <person name="Synnott J.M."/>
            <person name="Choo C."/>
            <person name="Paponov I."/>
            <person name="Finkler A."/>
            <person name="Soon Heng Tan C."/>
            <person name="Hutchins A.P."/>
            <person name="Weinmeier T."/>
            <person name="Rattei T."/>
            <person name="Chu J.S."/>
            <person name="Gimenez G."/>
            <person name="Irimia M."/>
            <person name="Rigden D.J."/>
            <person name="Fitzpatrick D.A."/>
            <person name="Lorenzo-Morales J."/>
            <person name="Bateman A."/>
            <person name="Chiu C.H."/>
            <person name="Tang P."/>
            <person name="Hegemann P."/>
            <person name="Fromm H."/>
            <person name="Raoult D."/>
            <person name="Greub G."/>
            <person name="Miranda-Saavedra D."/>
            <person name="Chen N."/>
            <person name="Nash P."/>
            <person name="Ginger M.L."/>
            <person name="Horn M."/>
            <person name="Schaap P."/>
            <person name="Caler L."/>
            <person name="Loftus B."/>
        </authorList>
    </citation>
    <scope>NUCLEOTIDE SEQUENCE [LARGE SCALE GENOMIC DNA]</scope>
    <source>
        <strain evidence="12 13">Neff</strain>
    </source>
</reference>
<dbReference type="SMART" id="SM01190">
    <property type="entry name" value="EMP24_GP25L"/>
    <property type="match status" value="1"/>
</dbReference>
<dbReference type="STRING" id="1257118.L8GY33"/>
<dbReference type="InterPro" id="IPR015720">
    <property type="entry name" value="Emp24-like"/>
</dbReference>
<evidence type="ECO:0000259" key="11">
    <source>
        <dbReference type="PROSITE" id="PS50866"/>
    </source>
</evidence>
<accession>L8GY33</accession>
<evidence type="ECO:0000256" key="2">
    <source>
        <dbReference type="ARBA" id="ARBA00007104"/>
    </source>
</evidence>
<evidence type="ECO:0000256" key="5">
    <source>
        <dbReference type="ARBA" id="ARBA00022989"/>
    </source>
</evidence>
<comment type="subcellular location">
    <subcellularLocation>
        <location evidence="7">Endomembrane system</location>
        <topology evidence="7">Single-pass membrane protein</topology>
    </subcellularLocation>
    <subcellularLocation>
        <location evidence="1 8">Membrane</location>
        <topology evidence="1 8">Single-pass type I membrane protein</topology>
    </subcellularLocation>
</comment>
<dbReference type="GeneID" id="14918604"/>
<dbReference type="Proteomes" id="UP000011083">
    <property type="component" value="Unassembled WGS sequence"/>
</dbReference>
<evidence type="ECO:0000256" key="8">
    <source>
        <dbReference type="RuleBase" id="RU003827"/>
    </source>
</evidence>
<name>L8GY33_ACACF</name>
<dbReference type="GO" id="GO:0012505">
    <property type="term" value="C:endomembrane system"/>
    <property type="evidence" value="ECO:0007669"/>
    <property type="project" value="UniProtKB-SubCell"/>
</dbReference>
<evidence type="ECO:0000256" key="4">
    <source>
        <dbReference type="ARBA" id="ARBA00022729"/>
    </source>
</evidence>
<dbReference type="InterPro" id="IPR036598">
    <property type="entry name" value="GOLD_dom_sf"/>
</dbReference>
<comment type="similarity">
    <text evidence="2 8">Belongs to the EMP24/GP25L family.</text>
</comment>